<keyword evidence="2" id="KW-1185">Reference proteome</keyword>
<proteinExistence type="predicted"/>
<reference evidence="1 2" key="1">
    <citation type="submission" date="2023-10" db="EMBL/GenBank/DDBJ databases">
        <title>Hymenobacter endophyticus sp. nov., an isolate from the leaf tissues of wheat.</title>
        <authorList>
            <person name="Dai Y."/>
        </authorList>
    </citation>
    <scope>NUCLEOTIDE SEQUENCE [LARGE SCALE GENOMIC DNA]</scope>
    <source>
        <strain evidence="1 2">ZK17L-C2</strain>
    </source>
</reference>
<dbReference type="Proteomes" id="UP001250698">
    <property type="component" value="Unassembled WGS sequence"/>
</dbReference>
<gene>
    <name evidence="1" type="ORF">ROI90_16995</name>
</gene>
<comment type="caution">
    <text evidence="1">The sequence shown here is derived from an EMBL/GenBank/DDBJ whole genome shotgun (WGS) entry which is preliminary data.</text>
</comment>
<name>A0ABU3TL46_9BACT</name>
<protein>
    <submittedName>
        <fullName evidence="1">Uncharacterized protein</fullName>
    </submittedName>
</protein>
<dbReference type="EMBL" id="JAWDJT010000012">
    <property type="protein sequence ID" value="MDU0372106.1"/>
    <property type="molecule type" value="Genomic_DNA"/>
</dbReference>
<evidence type="ECO:0000313" key="1">
    <source>
        <dbReference type="EMBL" id="MDU0372106.1"/>
    </source>
</evidence>
<organism evidence="1 2">
    <name type="scientific">Hymenobacter endophyticus</name>
    <dbReference type="NCBI Taxonomy" id="3076335"/>
    <lineage>
        <taxon>Bacteria</taxon>
        <taxon>Pseudomonadati</taxon>
        <taxon>Bacteroidota</taxon>
        <taxon>Cytophagia</taxon>
        <taxon>Cytophagales</taxon>
        <taxon>Hymenobacteraceae</taxon>
        <taxon>Hymenobacter</taxon>
    </lineage>
</organism>
<dbReference type="RefSeq" id="WP_315999556.1">
    <property type="nucleotide sequence ID" value="NZ_JAWDJT010000012.1"/>
</dbReference>
<evidence type="ECO:0000313" key="2">
    <source>
        <dbReference type="Proteomes" id="UP001250698"/>
    </source>
</evidence>
<accession>A0ABU3TL46</accession>
<sequence length="90" mass="10182">MVAPALLLELQTLGQRLVEATEAEEAGGRGPLDAAQRFLFTYLPQEPATPYRADELLELLAPSPHVHHSWAWQRQLVLEGLTLLQQVWQR</sequence>